<evidence type="ECO:0000313" key="5">
    <source>
        <dbReference type="EMBL" id="OGY50543.1"/>
    </source>
</evidence>
<name>A0A1G1YDY5_9BACT</name>
<evidence type="ECO:0000313" key="6">
    <source>
        <dbReference type="Proteomes" id="UP000177310"/>
    </source>
</evidence>
<evidence type="ECO:0000256" key="3">
    <source>
        <dbReference type="ARBA" id="ARBA00022801"/>
    </source>
</evidence>
<evidence type="ECO:0000256" key="1">
    <source>
        <dbReference type="ARBA" id="ARBA00006534"/>
    </source>
</evidence>
<dbReference type="GO" id="GO:0006508">
    <property type="term" value="P:proteolysis"/>
    <property type="evidence" value="ECO:0007669"/>
    <property type="project" value="UniProtKB-KW"/>
</dbReference>
<evidence type="ECO:0000256" key="2">
    <source>
        <dbReference type="ARBA" id="ARBA00022670"/>
    </source>
</evidence>
<keyword evidence="4" id="KW-0720">Serine protease</keyword>
<sequence>MKTLLLSSSGSTIFKFLPSIINKPITQLKLAWITTASKGVDDVSYLERHKQKMIELGWNFTEVDIEGKTVETLRNLLKDKDIIHVEGGNTFYLLKAVKESGFDKVIKERIAGGVVYVGSSAGSYIMCPTIEMSTWKPDAKPRYGLTDLTGLNQVPFLLFVHYDPKYKKLLKQAIKKTKYPVKILTDDQALLVKNGKAELIGEGSEIKLAA</sequence>
<organism evidence="5 6">
    <name type="scientific">Candidatus Buchananbacteria bacterium RIFCSPHIGHO2_02_FULL_56_16</name>
    <dbReference type="NCBI Taxonomy" id="1797542"/>
    <lineage>
        <taxon>Bacteria</taxon>
        <taxon>Candidatus Buchananiibacteriota</taxon>
    </lineage>
</organism>
<gene>
    <name evidence="5" type="ORF">A3J59_05050</name>
</gene>
<dbReference type="PANTHER" id="PTHR20842:SF0">
    <property type="entry name" value="ALPHA-ASPARTYL DIPEPTIDASE"/>
    <property type="match status" value="1"/>
</dbReference>
<dbReference type="PANTHER" id="PTHR20842">
    <property type="entry name" value="PROTEASE S51 ALPHA-ASPARTYL DIPEPTIDASE"/>
    <property type="match status" value="1"/>
</dbReference>
<comment type="similarity">
    <text evidence="1">Belongs to the peptidase S51 family.</text>
</comment>
<dbReference type="EMBL" id="MHIL01000029">
    <property type="protein sequence ID" value="OGY50543.1"/>
    <property type="molecule type" value="Genomic_DNA"/>
</dbReference>
<comment type="caution">
    <text evidence="5">The sequence shown here is derived from an EMBL/GenBank/DDBJ whole genome shotgun (WGS) entry which is preliminary data.</text>
</comment>
<keyword evidence="2" id="KW-0645">Protease</keyword>
<protein>
    <recommendedName>
        <fullName evidence="7">Peptidase E</fullName>
    </recommendedName>
</protein>
<dbReference type="Pfam" id="PF03575">
    <property type="entry name" value="Peptidase_S51"/>
    <property type="match status" value="1"/>
</dbReference>
<reference evidence="5 6" key="1">
    <citation type="journal article" date="2016" name="Nat. Commun.">
        <title>Thousands of microbial genomes shed light on interconnected biogeochemical processes in an aquifer system.</title>
        <authorList>
            <person name="Anantharaman K."/>
            <person name="Brown C.T."/>
            <person name="Hug L.A."/>
            <person name="Sharon I."/>
            <person name="Castelle C.J."/>
            <person name="Probst A.J."/>
            <person name="Thomas B.C."/>
            <person name="Singh A."/>
            <person name="Wilkins M.J."/>
            <person name="Karaoz U."/>
            <person name="Brodie E.L."/>
            <person name="Williams K.H."/>
            <person name="Hubbard S.S."/>
            <person name="Banfield J.F."/>
        </authorList>
    </citation>
    <scope>NUCLEOTIDE SEQUENCE [LARGE SCALE GENOMIC DNA]</scope>
</reference>
<accession>A0A1G1YDY5</accession>
<dbReference type="SUPFAM" id="SSF52317">
    <property type="entry name" value="Class I glutamine amidotransferase-like"/>
    <property type="match status" value="1"/>
</dbReference>
<dbReference type="InterPro" id="IPR005320">
    <property type="entry name" value="Peptidase_S51"/>
</dbReference>
<evidence type="ECO:0000256" key="4">
    <source>
        <dbReference type="ARBA" id="ARBA00022825"/>
    </source>
</evidence>
<keyword evidence="3" id="KW-0378">Hydrolase</keyword>
<dbReference type="InterPro" id="IPR029062">
    <property type="entry name" value="Class_I_gatase-like"/>
</dbReference>
<proteinExistence type="inferred from homology"/>
<dbReference type="Gene3D" id="3.40.50.880">
    <property type="match status" value="1"/>
</dbReference>
<dbReference type="GO" id="GO:0008236">
    <property type="term" value="F:serine-type peptidase activity"/>
    <property type="evidence" value="ECO:0007669"/>
    <property type="project" value="UniProtKB-KW"/>
</dbReference>
<dbReference type="AlphaFoldDB" id="A0A1G1YDY5"/>
<evidence type="ECO:0008006" key="7">
    <source>
        <dbReference type="Google" id="ProtNLM"/>
    </source>
</evidence>
<dbReference type="Proteomes" id="UP000177310">
    <property type="component" value="Unassembled WGS sequence"/>
</dbReference>